<evidence type="ECO:0000313" key="3">
    <source>
        <dbReference type="Proteomes" id="UP000019132"/>
    </source>
</evidence>
<dbReference type="VEuPathDB" id="FungiDB:PYU1_G011961"/>
<feature type="region of interest" description="Disordered" evidence="1">
    <location>
        <begin position="71"/>
        <end position="102"/>
    </location>
</feature>
<reference evidence="2" key="3">
    <citation type="submission" date="2015-02" db="UniProtKB">
        <authorList>
            <consortium name="EnsemblProtists"/>
        </authorList>
    </citation>
    <scope>IDENTIFICATION</scope>
    <source>
        <strain evidence="2">DAOM BR144</strain>
    </source>
</reference>
<keyword evidence="3" id="KW-1185">Reference proteome</keyword>
<dbReference type="OMA" id="NAKRSWM"/>
<dbReference type="InParanoid" id="K3X438"/>
<organism evidence="2 3">
    <name type="scientific">Globisporangium ultimum (strain ATCC 200006 / CBS 805.95 / DAOM BR144)</name>
    <name type="common">Pythium ultimum</name>
    <dbReference type="NCBI Taxonomy" id="431595"/>
    <lineage>
        <taxon>Eukaryota</taxon>
        <taxon>Sar</taxon>
        <taxon>Stramenopiles</taxon>
        <taxon>Oomycota</taxon>
        <taxon>Peronosporomycetes</taxon>
        <taxon>Pythiales</taxon>
        <taxon>Pythiaceae</taxon>
        <taxon>Globisporangium</taxon>
    </lineage>
</organism>
<name>K3X438_GLOUD</name>
<reference evidence="3" key="2">
    <citation type="submission" date="2010-04" db="EMBL/GenBank/DDBJ databases">
        <authorList>
            <person name="Buell R."/>
            <person name="Hamilton J."/>
            <person name="Hostetler J."/>
        </authorList>
    </citation>
    <scope>NUCLEOTIDE SEQUENCE [LARGE SCALE GENOMIC DNA]</scope>
    <source>
        <strain evidence="3">DAOM:BR144</strain>
    </source>
</reference>
<evidence type="ECO:0000313" key="2">
    <source>
        <dbReference type="EnsemblProtists" id="PYU1_T011987"/>
    </source>
</evidence>
<dbReference type="HOGENOM" id="CLU_170695_0_0_1"/>
<protein>
    <submittedName>
        <fullName evidence="2">Uncharacterized protein</fullName>
    </submittedName>
</protein>
<dbReference type="eggNOG" id="ENOG502SXV9">
    <property type="taxonomic scope" value="Eukaryota"/>
</dbReference>
<feature type="compositionally biased region" description="Polar residues" evidence="1">
    <location>
        <begin position="75"/>
        <end position="88"/>
    </location>
</feature>
<dbReference type="EMBL" id="GL376621">
    <property type="status" value="NOT_ANNOTATED_CDS"/>
    <property type="molecule type" value="Genomic_DNA"/>
</dbReference>
<dbReference type="AlphaFoldDB" id="K3X438"/>
<sequence>MDGDSAGNTYEQQLTNLVAGEIDKQLKERNDVVDAMKSQMAKVLKEFEDMTWNVNAKRSWMKSVTKASKDIGPTNAVSIHPVTTSSNIVPPGSTSPPSRLPK</sequence>
<dbReference type="Proteomes" id="UP000019132">
    <property type="component" value="Unassembled WGS sequence"/>
</dbReference>
<reference evidence="3" key="1">
    <citation type="journal article" date="2010" name="Genome Biol.">
        <title>Genome sequence of the necrotrophic plant pathogen Pythium ultimum reveals original pathogenicity mechanisms and effector repertoire.</title>
        <authorList>
            <person name="Levesque C.A."/>
            <person name="Brouwer H."/>
            <person name="Cano L."/>
            <person name="Hamilton J.P."/>
            <person name="Holt C."/>
            <person name="Huitema E."/>
            <person name="Raffaele S."/>
            <person name="Robideau G.P."/>
            <person name="Thines M."/>
            <person name="Win J."/>
            <person name="Zerillo M.M."/>
            <person name="Beakes G.W."/>
            <person name="Boore J.L."/>
            <person name="Busam D."/>
            <person name="Dumas B."/>
            <person name="Ferriera S."/>
            <person name="Fuerstenberg S.I."/>
            <person name="Gachon C.M."/>
            <person name="Gaulin E."/>
            <person name="Govers F."/>
            <person name="Grenville-Briggs L."/>
            <person name="Horner N."/>
            <person name="Hostetler J."/>
            <person name="Jiang R.H."/>
            <person name="Johnson J."/>
            <person name="Krajaejun T."/>
            <person name="Lin H."/>
            <person name="Meijer H.J."/>
            <person name="Moore B."/>
            <person name="Morris P."/>
            <person name="Phuntmart V."/>
            <person name="Puiu D."/>
            <person name="Shetty J."/>
            <person name="Stajich J.E."/>
            <person name="Tripathy S."/>
            <person name="Wawra S."/>
            <person name="van West P."/>
            <person name="Whitty B.R."/>
            <person name="Coutinho P.M."/>
            <person name="Henrissat B."/>
            <person name="Martin F."/>
            <person name="Thomas P.D."/>
            <person name="Tyler B.M."/>
            <person name="De Vries R.P."/>
            <person name="Kamoun S."/>
            <person name="Yandell M."/>
            <person name="Tisserat N."/>
            <person name="Buell C.R."/>
        </authorList>
    </citation>
    <scope>NUCLEOTIDE SEQUENCE</scope>
    <source>
        <strain evidence="3">DAOM:BR144</strain>
    </source>
</reference>
<dbReference type="EnsemblProtists" id="PYU1_T011987">
    <property type="protein sequence ID" value="PYU1_T011987"/>
    <property type="gene ID" value="PYU1_G011961"/>
</dbReference>
<accession>K3X438</accession>
<proteinExistence type="predicted"/>
<evidence type="ECO:0000256" key="1">
    <source>
        <dbReference type="SAM" id="MobiDB-lite"/>
    </source>
</evidence>